<protein>
    <submittedName>
        <fullName evidence="1">Uncharacterized protein</fullName>
    </submittedName>
</protein>
<reference evidence="1" key="1">
    <citation type="submission" date="2023-05" db="EMBL/GenBank/DDBJ databases">
        <authorList>
            <consortium name="ELIXIR-Norway"/>
        </authorList>
    </citation>
    <scope>NUCLEOTIDE SEQUENCE</scope>
</reference>
<sequence length="190" mass="19558">MNKPGTGSQRAPENPAGPRCASPRARHSAYVTDRRGPEPDLGDGAHSRRAAAQEAEGEAQQRAPGGKTAAGREPDTVGADGSHLYAEAAPGAPPHREPAPGAGPPREAGSGPGSMDRTWRRGSGLAGAESSSGGQSTKSRGGGAGAGEIRAWSVRRSRCCGLTLVSGRELKSCFKLLQTKAMQDQNQILR</sequence>
<evidence type="ECO:0000313" key="1">
    <source>
        <dbReference type="EMBL" id="CAI9706052.1"/>
    </source>
</evidence>
<gene>
    <name evidence="1" type="ORF">MRATA1EN3_LOCUS17265</name>
</gene>
<accession>A0ACB0EZ09</accession>
<name>A0ACB0EZ09_RANTA</name>
<proteinExistence type="predicted"/>
<evidence type="ECO:0000313" key="2">
    <source>
        <dbReference type="Proteomes" id="UP001162501"/>
    </source>
</evidence>
<organism evidence="1 2">
    <name type="scientific">Rangifer tarandus platyrhynchus</name>
    <name type="common">Svalbard reindeer</name>
    <dbReference type="NCBI Taxonomy" id="3082113"/>
    <lineage>
        <taxon>Eukaryota</taxon>
        <taxon>Metazoa</taxon>
        <taxon>Chordata</taxon>
        <taxon>Craniata</taxon>
        <taxon>Vertebrata</taxon>
        <taxon>Euteleostomi</taxon>
        <taxon>Mammalia</taxon>
        <taxon>Eutheria</taxon>
        <taxon>Laurasiatheria</taxon>
        <taxon>Artiodactyla</taxon>
        <taxon>Ruminantia</taxon>
        <taxon>Pecora</taxon>
        <taxon>Cervidae</taxon>
        <taxon>Odocoileinae</taxon>
        <taxon>Rangifer</taxon>
    </lineage>
</organism>
<dbReference type="Proteomes" id="UP001162501">
    <property type="component" value="Chromosome 3"/>
</dbReference>
<dbReference type="EMBL" id="OX596087">
    <property type="protein sequence ID" value="CAI9706052.1"/>
    <property type="molecule type" value="Genomic_DNA"/>
</dbReference>